<feature type="domain" description="Shikimate dehydrogenase substrate binding N-terminal" evidence="3">
    <location>
        <begin position="22"/>
        <end position="106"/>
    </location>
</feature>
<dbReference type="InterPro" id="IPR046346">
    <property type="entry name" value="Aminoacid_DH-like_N_sf"/>
</dbReference>
<dbReference type="GO" id="GO:0050661">
    <property type="term" value="F:NADP binding"/>
    <property type="evidence" value="ECO:0007669"/>
    <property type="project" value="TreeGrafter"/>
</dbReference>
<dbReference type="Gene3D" id="3.40.50.10860">
    <property type="entry name" value="Leucine Dehydrogenase, chain A, domain 1"/>
    <property type="match status" value="1"/>
</dbReference>
<dbReference type="NCBIfam" id="NF001311">
    <property type="entry name" value="PRK00258.1-3"/>
    <property type="match status" value="1"/>
</dbReference>
<comment type="pathway">
    <text evidence="1">Metabolic intermediate biosynthesis; chorismate biosynthesis; chorismate from D-erythrose 4-phosphate and phosphoenolpyruvate: step 4/7.</text>
</comment>
<dbReference type="AlphaFoldDB" id="A0A7W5JVV6"/>
<proteinExistence type="predicted"/>
<dbReference type="InterPro" id="IPR022893">
    <property type="entry name" value="Shikimate_DH_fam"/>
</dbReference>
<dbReference type="GO" id="GO:0019632">
    <property type="term" value="P:shikimate metabolic process"/>
    <property type="evidence" value="ECO:0007669"/>
    <property type="project" value="TreeGrafter"/>
</dbReference>
<evidence type="ECO:0000256" key="2">
    <source>
        <dbReference type="ARBA" id="ARBA00023141"/>
    </source>
</evidence>
<dbReference type="GO" id="GO:0009073">
    <property type="term" value="P:aromatic amino acid family biosynthetic process"/>
    <property type="evidence" value="ECO:0007669"/>
    <property type="project" value="UniProtKB-KW"/>
</dbReference>
<evidence type="ECO:0000313" key="4">
    <source>
        <dbReference type="EMBL" id="MBB3327309.1"/>
    </source>
</evidence>
<dbReference type="Pfam" id="PF08501">
    <property type="entry name" value="Shikimate_dh_N"/>
    <property type="match status" value="1"/>
</dbReference>
<dbReference type="GO" id="GO:0005829">
    <property type="term" value="C:cytosol"/>
    <property type="evidence" value="ECO:0007669"/>
    <property type="project" value="TreeGrafter"/>
</dbReference>
<dbReference type="RefSeq" id="WP_332836782.1">
    <property type="nucleotide sequence ID" value="NZ_JACHZG010000001.1"/>
</dbReference>
<dbReference type="SUPFAM" id="SSF51735">
    <property type="entry name" value="NAD(P)-binding Rossmann-fold domains"/>
    <property type="match status" value="1"/>
</dbReference>
<dbReference type="CDD" id="cd01065">
    <property type="entry name" value="NAD_bind_Shikimate_DH"/>
    <property type="match status" value="1"/>
</dbReference>
<dbReference type="SUPFAM" id="SSF53223">
    <property type="entry name" value="Aminoacid dehydrogenase-like, N-terminal domain"/>
    <property type="match status" value="1"/>
</dbReference>
<dbReference type="InterPro" id="IPR013708">
    <property type="entry name" value="Shikimate_DH-bd_N"/>
</dbReference>
<dbReference type="PANTHER" id="PTHR21089:SF1">
    <property type="entry name" value="BIFUNCTIONAL 3-DEHYDROQUINATE DEHYDRATASE_SHIKIMATE DEHYDROGENASE, CHLOROPLASTIC"/>
    <property type="match status" value="1"/>
</dbReference>
<reference evidence="4 5" key="1">
    <citation type="submission" date="2020-08" db="EMBL/GenBank/DDBJ databases">
        <title>Sequencing the genomes of 1000 actinobacteria strains.</title>
        <authorList>
            <person name="Klenk H.-P."/>
        </authorList>
    </citation>
    <scope>NUCLEOTIDE SEQUENCE [LARGE SCALE GENOMIC DNA]</scope>
    <source>
        <strain evidence="4 5">DSM 11053</strain>
    </source>
</reference>
<keyword evidence="5" id="KW-1185">Reference proteome</keyword>
<dbReference type="PANTHER" id="PTHR21089">
    <property type="entry name" value="SHIKIMATE DEHYDROGENASE"/>
    <property type="match status" value="1"/>
</dbReference>
<protein>
    <submittedName>
        <fullName evidence="4">Shikimate dehydrogenase</fullName>
        <ecNumber evidence="4">1.1.1.25</ecNumber>
    </submittedName>
</protein>
<dbReference type="Proteomes" id="UP000565572">
    <property type="component" value="Unassembled WGS sequence"/>
</dbReference>
<dbReference type="Gene3D" id="3.40.50.720">
    <property type="entry name" value="NAD(P)-binding Rossmann-like Domain"/>
    <property type="match status" value="1"/>
</dbReference>
<accession>A0A7W5JVV6</accession>
<keyword evidence="2" id="KW-0057">Aromatic amino acid biosynthesis</keyword>
<sequence>MTAEPAAPAAAGDHAVEHRCAVLGSPVAHSLSPVLHAAAYAELGLTGWLYGRAEVRGDGLAAFVDGLDATWRGLSLTMPLKVAVLELPGLTVVSDAARLTGAGNTLLLGPGVREVHNTDVGGLVAAVRGMLPGPVRTVTVVGSGATARSSVASAAELGAARVQVLARDRSKAEALRPLAEAVGVDLVALAWGTTPPAADLLVSTVTAGAVDDRADELADSAGVVFDVVYDPWPTALAAAAARAGARVVDGLDLLVGQAVLQVGLMTGRRPSPGVLRAAGDAALAAAHV</sequence>
<keyword evidence="4" id="KW-0560">Oxidoreductase</keyword>
<keyword evidence="2" id="KW-0028">Amino-acid biosynthesis</keyword>
<dbReference type="EC" id="1.1.1.25" evidence="4"/>
<dbReference type="GO" id="GO:0004764">
    <property type="term" value="F:shikimate 3-dehydrogenase (NADP+) activity"/>
    <property type="evidence" value="ECO:0007669"/>
    <property type="project" value="UniProtKB-EC"/>
</dbReference>
<evidence type="ECO:0000256" key="1">
    <source>
        <dbReference type="ARBA" id="ARBA00004871"/>
    </source>
</evidence>
<organism evidence="4 5">
    <name type="scientific">Microlunatus antarcticus</name>
    <dbReference type="NCBI Taxonomy" id="53388"/>
    <lineage>
        <taxon>Bacteria</taxon>
        <taxon>Bacillati</taxon>
        <taxon>Actinomycetota</taxon>
        <taxon>Actinomycetes</taxon>
        <taxon>Propionibacteriales</taxon>
        <taxon>Propionibacteriaceae</taxon>
        <taxon>Microlunatus</taxon>
    </lineage>
</organism>
<evidence type="ECO:0000313" key="5">
    <source>
        <dbReference type="Proteomes" id="UP000565572"/>
    </source>
</evidence>
<dbReference type="InterPro" id="IPR036291">
    <property type="entry name" value="NAD(P)-bd_dom_sf"/>
</dbReference>
<evidence type="ECO:0000259" key="3">
    <source>
        <dbReference type="Pfam" id="PF08501"/>
    </source>
</evidence>
<comment type="caution">
    <text evidence="4">The sequence shown here is derived from an EMBL/GenBank/DDBJ whole genome shotgun (WGS) entry which is preliminary data.</text>
</comment>
<dbReference type="GO" id="GO:0009423">
    <property type="term" value="P:chorismate biosynthetic process"/>
    <property type="evidence" value="ECO:0007669"/>
    <property type="project" value="TreeGrafter"/>
</dbReference>
<dbReference type="EMBL" id="JACHZG010000001">
    <property type="protein sequence ID" value="MBB3327309.1"/>
    <property type="molecule type" value="Genomic_DNA"/>
</dbReference>
<gene>
    <name evidence="4" type="ORF">FHX39_002253</name>
</gene>
<name>A0A7W5JVV6_9ACTN</name>